<gene>
    <name evidence="4" type="ORF">chiPu_0017157</name>
</gene>
<evidence type="ECO:0000313" key="5">
    <source>
        <dbReference type="Proteomes" id="UP000287033"/>
    </source>
</evidence>
<reference evidence="4 5" key="1">
    <citation type="journal article" date="2018" name="Nat. Ecol. Evol.">
        <title>Shark genomes provide insights into elasmobranch evolution and the origin of vertebrates.</title>
        <authorList>
            <person name="Hara Y"/>
            <person name="Yamaguchi K"/>
            <person name="Onimaru K"/>
            <person name="Kadota M"/>
            <person name="Koyanagi M"/>
            <person name="Keeley SD"/>
            <person name="Tatsumi K"/>
            <person name="Tanaka K"/>
            <person name="Motone F"/>
            <person name="Kageyama Y"/>
            <person name="Nozu R"/>
            <person name="Adachi N"/>
            <person name="Nishimura O"/>
            <person name="Nakagawa R"/>
            <person name="Tanegashima C"/>
            <person name="Kiyatake I"/>
            <person name="Matsumoto R"/>
            <person name="Murakumo K"/>
            <person name="Nishida K"/>
            <person name="Terakita A"/>
            <person name="Kuratani S"/>
            <person name="Sato K"/>
            <person name="Hyodo S Kuraku.S."/>
        </authorList>
    </citation>
    <scope>NUCLEOTIDE SEQUENCE [LARGE SCALE GENOMIC DNA]</scope>
</reference>
<dbReference type="AlphaFoldDB" id="A0A401T7P2"/>
<dbReference type="GO" id="GO:0071567">
    <property type="term" value="F:deUFMylase activity"/>
    <property type="evidence" value="ECO:0007669"/>
    <property type="project" value="UniProtKB-ARBA"/>
</dbReference>
<evidence type="ECO:0000256" key="1">
    <source>
        <dbReference type="ARBA" id="ARBA00008552"/>
    </source>
</evidence>
<feature type="domain" description="UFSP1/2/DUB catalytic" evidence="3">
    <location>
        <begin position="1"/>
        <end position="158"/>
    </location>
</feature>
<organism evidence="4 5">
    <name type="scientific">Chiloscyllium punctatum</name>
    <name type="common">Brownbanded bambooshark</name>
    <name type="synonym">Hemiscyllium punctatum</name>
    <dbReference type="NCBI Taxonomy" id="137246"/>
    <lineage>
        <taxon>Eukaryota</taxon>
        <taxon>Metazoa</taxon>
        <taxon>Chordata</taxon>
        <taxon>Craniata</taxon>
        <taxon>Vertebrata</taxon>
        <taxon>Chondrichthyes</taxon>
        <taxon>Elasmobranchii</taxon>
        <taxon>Galeomorphii</taxon>
        <taxon>Galeoidea</taxon>
        <taxon>Orectolobiformes</taxon>
        <taxon>Hemiscylliidae</taxon>
        <taxon>Chiloscyllium</taxon>
    </lineage>
</organism>
<protein>
    <recommendedName>
        <fullName evidence="3">UFSP1/2/DUB catalytic domain-containing protein</fullName>
    </recommendedName>
</protein>
<accession>A0A401T7P2</accession>
<proteinExistence type="inferred from homology"/>
<dbReference type="STRING" id="137246.A0A401T7P2"/>
<evidence type="ECO:0000256" key="2">
    <source>
        <dbReference type="ARBA" id="ARBA00022801"/>
    </source>
</evidence>
<evidence type="ECO:0000313" key="4">
    <source>
        <dbReference type="EMBL" id="GCC38642.1"/>
    </source>
</evidence>
<dbReference type="PANTHER" id="PTHR48153:SF3">
    <property type="entry name" value="INACTIVE UFM1-SPECIFIC PROTEASE 1"/>
    <property type="match status" value="1"/>
</dbReference>
<keyword evidence="2" id="KW-0378">Hydrolase</keyword>
<dbReference type="Proteomes" id="UP000287033">
    <property type="component" value="Unassembled WGS sequence"/>
</dbReference>
<dbReference type="OMA" id="FEIALCI"/>
<dbReference type="Pfam" id="PF07910">
    <property type="entry name" value="Peptidase_C78"/>
    <property type="match status" value="1"/>
</dbReference>
<sequence>MQTLSSWVILQQTNIKNHQVPTLKEVQEALVEMEDKPPNFIGSKTWIGSFEIALCIDKFYDIPCKLIHVRRGGELLQKVDELYLHFDTLGSPVMMGGDNDNASKGILGMCTGTENHYFLVLDPHYSGKTLDKEYAQRKGWVAWKKLDLFDQNSFYNFCLPQCKGV</sequence>
<comment type="caution">
    <text evidence="4">The sequence shown here is derived from an EMBL/GenBank/DDBJ whole genome shotgun (WGS) entry which is preliminary data.</text>
</comment>
<comment type="similarity">
    <text evidence="1">Belongs to the peptidase C78 family.</text>
</comment>
<keyword evidence="5" id="KW-1185">Reference proteome</keyword>
<dbReference type="PANTHER" id="PTHR48153">
    <property type="entry name" value="UFM1-SPECIFIC PROTEASE 2"/>
    <property type="match status" value="1"/>
</dbReference>
<dbReference type="Gene3D" id="3.90.70.130">
    <property type="match status" value="1"/>
</dbReference>
<dbReference type="EMBL" id="BEZZ01001222">
    <property type="protein sequence ID" value="GCC38642.1"/>
    <property type="molecule type" value="Genomic_DNA"/>
</dbReference>
<name>A0A401T7P2_CHIPU</name>
<dbReference type="InterPro" id="IPR012462">
    <property type="entry name" value="UFSP1/2_DUB_cat"/>
</dbReference>
<dbReference type="OrthoDB" id="417506at2759"/>
<evidence type="ECO:0000259" key="3">
    <source>
        <dbReference type="Pfam" id="PF07910"/>
    </source>
</evidence>